<dbReference type="GO" id="GO:0005576">
    <property type="term" value="C:extracellular region"/>
    <property type="evidence" value="ECO:0007669"/>
    <property type="project" value="UniProtKB-SubCell"/>
</dbReference>
<comment type="function">
    <text evidence="13">Lytic polysaccharide monooxygenase (LMPO) that depolymerizes crystalline and amorphous polysaccharides via the oxidation of scissile alpha- or beta-(1-4)-glycosidic bonds, yielding C1 and/or C4 oxidation products. Catalysis by LPMOs requires the reduction of the active-site copper from Cu(II) to Cu(I) by a reducing agent and H(2)O(2) or O(2) as a cosubstrate.</text>
</comment>
<dbReference type="PANTHER" id="PTHR33353">
    <property type="entry name" value="PUTATIVE (AFU_ORTHOLOGUE AFUA_1G12560)-RELATED"/>
    <property type="match status" value="1"/>
</dbReference>
<dbReference type="InterPro" id="IPR049892">
    <property type="entry name" value="AA9"/>
</dbReference>
<dbReference type="Pfam" id="PF00734">
    <property type="entry name" value="CBM_1"/>
    <property type="match status" value="1"/>
</dbReference>
<dbReference type="SMART" id="SM00236">
    <property type="entry name" value="fCBD"/>
    <property type="match status" value="1"/>
</dbReference>
<evidence type="ECO:0000256" key="3">
    <source>
        <dbReference type="ARBA" id="ARBA00022723"/>
    </source>
</evidence>
<evidence type="ECO:0000256" key="7">
    <source>
        <dbReference type="ARBA" id="ARBA00023008"/>
    </source>
</evidence>
<feature type="region of interest" description="Disordered" evidence="14">
    <location>
        <begin position="255"/>
        <end position="303"/>
    </location>
</feature>
<keyword evidence="7" id="KW-0186">Copper</keyword>
<keyword evidence="5 13" id="KW-0136">Cellulose degradation</keyword>
<evidence type="ECO:0000256" key="12">
    <source>
        <dbReference type="ARBA" id="ARBA00044502"/>
    </source>
</evidence>
<dbReference type="SUPFAM" id="SSF57180">
    <property type="entry name" value="Cellulose-binding domain"/>
    <property type="match status" value="1"/>
</dbReference>
<dbReference type="AlphaFoldDB" id="A0A164TVE3"/>
<keyword evidence="9 13" id="KW-1015">Disulfide bond</keyword>
<dbReference type="CDD" id="cd21175">
    <property type="entry name" value="LPMO_AA9"/>
    <property type="match status" value="1"/>
</dbReference>
<dbReference type="PROSITE" id="PS00562">
    <property type="entry name" value="CBM1_1"/>
    <property type="match status" value="1"/>
</dbReference>
<evidence type="ECO:0000256" key="8">
    <source>
        <dbReference type="ARBA" id="ARBA00023033"/>
    </source>
</evidence>
<keyword evidence="6" id="KW-0560">Oxidoreductase</keyword>
<evidence type="ECO:0000313" key="17">
    <source>
        <dbReference type="EMBL" id="KZS92667.1"/>
    </source>
</evidence>
<proteinExistence type="inferred from homology"/>
<organism evidence="17 18">
    <name type="scientific">Sistotremastrum niveocremeum HHB9708</name>
    <dbReference type="NCBI Taxonomy" id="1314777"/>
    <lineage>
        <taxon>Eukaryota</taxon>
        <taxon>Fungi</taxon>
        <taxon>Dikarya</taxon>
        <taxon>Basidiomycota</taxon>
        <taxon>Agaricomycotina</taxon>
        <taxon>Agaricomycetes</taxon>
        <taxon>Sistotremastrales</taxon>
        <taxon>Sistotremastraceae</taxon>
        <taxon>Sertulicium</taxon>
        <taxon>Sertulicium niveocremeum</taxon>
    </lineage>
</organism>
<evidence type="ECO:0000256" key="14">
    <source>
        <dbReference type="SAM" id="MobiDB-lite"/>
    </source>
</evidence>
<evidence type="ECO:0000313" key="18">
    <source>
        <dbReference type="Proteomes" id="UP000076722"/>
    </source>
</evidence>
<comment type="domain">
    <text evidence="13">Has a modular structure: an endo-beta-1,4-glucanase catalytic module at the N-terminus, a linker rich in serines and threonines, and a C-terminal carbohydrate-binding module (CBM).</text>
</comment>
<keyword evidence="10 13" id="KW-0119">Carbohydrate metabolism</keyword>
<dbReference type="GO" id="GO:0004497">
    <property type="term" value="F:monooxygenase activity"/>
    <property type="evidence" value="ECO:0007669"/>
    <property type="project" value="UniProtKB-KW"/>
</dbReference>
<keyword evidence="11 13" id="KW-0624">Polysaccharide degradation</keyword>
<evidence type="ECO:0000256" key="10">
    <source>
        <dbReference type="ARBA" id="ARBA00023277"/>
    </source>
</evidence>
<name>A0A164TVE3_9AGAM</name>
<evidence type="ECO:0000256" key="9">
    <source>
        <dbReference type="ARBA" id="ARBA00023157"/>
    </source>
</evidence>
<evidence type="ECO:0000256" key="2">
    <source>
        <dbReference type="ARBA" id="ARBA00022525"/>
    </source>
</evidence>
<comment type="subcellular location">
    <subcellularLocation>
        <location evidence="1 13">Secreted</location>
    </subcellularLocation>
</comment>
<keyword evidence="8" id="KW-0503">Monooxygenase</keyword>
<dbReference type="PANTHER" id="PTHR33353:SF17">
    <property type="entry name" value="ENDO-BETA-1,4-GLUCANASE D"/>
    <property type="match status" value="1"/>
</dbReference>
<keyword evidence="2 13" id="KW-0964">Secreted</keyword>
<dbReference type="GO" id="GO:0030245">
    <property type="term" value="P:cellulose catabolic process"/>
    <property type="evidence" value="ECO:0007669"/>
    <property type="project" value="UniProtKB-UniRule"/>
</dbReference>
<dbReference type="PROSITE" id="PS51164">
    <property type="entry name" value="CBM1_2"/>
    <property type="match status" value="1"/>
</dbReference>
<protein>
    <recommendedName>
        <fullName evidence="13">AA9 family lytic polysaccharide monooxygenase</fullName>
        <ecNumber evidence="13">1.14.99.56</ecNumber>
    </recommendedName>
    <alternativeName>
        <fullName evidence="13">Endo-beta-1,4-glucanase</fullName>
    </alternativeName>
    <alternativeName>
        <fullName evidence="13">Glycosyl hydrolase 61 family protein</fullName>
    </alternativeName>
</protein>
<gene>
    <name evidence="17" type="ORF">SISNIDRAFT_466563</name>
</gene>
<dbReference type="Pfam" id="PF03443">
    <property type="entry name" value="AA9"/>
    <property type="match status" value="1"/>
</dbReference>
<comment type="catalytic activity">
    <reaction evidence="13">
        <text>[(1-&gt;4)-beta-D-glucosyl]n+m + reduced acceptor + O2 = 4-dehydro-beta-D-glucosyl-[(1-&gt;4)-beta-D-glucosyl]n-1 + [(1-&gt;4)-beta-D-glucosyl]m + acceptor + H2O.</text>
        <dbReference type="EC" id="1.14.99.56"/>
    </reaction>
</comment>
<sequence>MKTLSIIPLLASPAFAHTIFTTLWVNGVSQGALNGVRYPTYDGPVTDVTTIFCEGTSLICNGPPNPLVTPYSQTVIDVPAGATILHEWHHTLTSQYGVDDQDPIDPGHLGPVMGTIPQFSVLYLAKVPSALTTDVTGLGWFKIAEWGLVNGTWGVTQLWNYEGKFPAVIPSCIEPGNYFLRAEIIALHAASSYPGAQFYMECAQINVTGGGTATPATVAFPGAYKSTDPGITIDIYYPPVTNYVVPGPDVFTCPGDTASTPVPPPASSTSSSTSKSSTTSTTSTKSISTSSSTTTTSTSSGATQSAYGQCGGVGYTGPTVCASGSTCTVSSAYYSQCIP</sequence>
<dbReference type="Proteomes" id="UP000076722">
    <property type="component" value="Unassembled WGS sequence"/>
</dbReference>
<dbReference type="OrthoDB" id="2525337at2759"/>
<keyword evidence="4 15" id="KW-0732">Signal</keyword>
<dbReference type="Gene3D" id="2.70.50.70">
    <property type="match status" value="1"/>
</dbReference>
<feature type="signal peptide" evidence="15">
    <location>
        <begin position="1"/>
        <end position="16"/>
    </location>
</feature>
<dbReference type="STRING" id="1314777.A0A164TVE3"/>
<evidence type="ECO:0000256" key="11">
    <source>
        <dbReference type="ARBA" id="ARBA00023326"/>
    </source>
</evidence>
<evidence type="ECO:0000256" key="15">
    <source>
        <dbReference type="SAM" id="SignalP"/>
    </source>
</evidence>
<evidence type="ECO:0000256" key="5">
    <source>
        <dbReference type="ARBA" id="ARBA00023001"/>
    </source>
</evidence>
<dbReference type="EC" id="1.14.99.56" evidence="13"/>
<evidence type="ECO:0000256" key="13">
    <source>
        <dbReference type="RuleBase" id="RU368122"/>
    </source>
</evidence>
<evidence type="ECO:0000259" key="16">
    <source>
        <dbReference type="PROSITE" id="PS51164"/>
    </source>
</evidence>
<dbReference type="GO" id="GO:0030248">
    <property type="term" value="F:cellulose binding"/>
    <property type="evidence" value="ECO:0007669"/>
    <property type="project" value="UniProtKB-UniRule"/>
</dbReference>
<evidence type="ECO:0000256" key="1">
    <source>
        <dbReference type="ARBA" id="ARBA00004613"/>
    </source>
</evidence>
<accession>A0A164TVE3</accession>
<dbReference type="GO" id="GO:0008810">
    <property type="term" value="F:cellulase activity"/>
    <property type="evidence" value="ECO:0007669"/>
    <property type="project" value="UniProtKB-UniRule"/>
</dbReference>
<dbReference type="InterPro" id="IPR005103">
    <property type="entry name" value="AA9_LPMO"/>
</dbReference>
<keyword evidence="18" id="KW-1185">Reference proteome</keyword>
<evidence type="ECO:0000256" key="4">
    <source>
        <dbReference type="ARBA" id="ARBA00022729"/>
    </source>
</evidence>
<dbReference type="EMBL" id="KV419409">
    <property type="protein sequence ID" value="KZS92667.1"/>
    <property type="molecule type" value="Genomic_DNA"/>
</dbReference>
<dbReference type="InterPro" id="IPR035971">
    <property type="entry name" value="CBD_sf"/>
</dbReference>
<feature type="chain" id="PRO_5007853530" description="AA9 family lytic polysaccharide monooxygenase" evidence="15">
    <location>
        <begin position="17"/>
        <end position="339"/>
    </location>
</feature>
<evidence type="ECO:0000256" key="6">
    <source>
        <dbReference type="ARBA" id="ARBA00023002"/>
    </source>
</evidence>
<comment type="similarity">
    <text evidence="12">Belongs to the polysaccharide monooxygenase AA9 family.</text>
</comment>
<feature type="compositionally biased region" description="Low complexity" evidence="14">
    <location>
        <begin position="267"/>
        <end position="300"/>
    </location>
</feature>
<dbReference type="GO" id="GO:0046872">
    <property type="term" value="F:metal ion binding"/>
    <property type="evidence" value="ECO:0007669"/>
    <property type="project" value="UniProtKB-KW"/>
</dbReference>
<reference evidence="17 18" key="1">
    <citation type="journal article" date="2016" name="Mol. Biol. Evol.">
        <title>Comparative Genomics of Early-Diverging Mushroom-Forming Fungi Provides Insights into the Origins of Lignocellulose Decay Capabilities.</title>
        <authorList>
            <person name="Nagy L.G."/>
            <person name="Riley R."/>
            <person name="Tritt A."/>
            <person name="Adam C."/>
            <person name="Daum C."/>
            <person name="Floudas D."/>
            <person name="Sun H."/>
            <person name="Yadav J.S."/>
            <person name="Pangilinan J."/>
            <person name="Larsson K.H."/>
            <person name="Matsuura K."/>
            <person name="Barry K."/>
            <person name="Labutti K."/>
            <person name="Kuo R."/>
            <person name="Ohm R.A."/>
            <person name="Bhattacharya S.S."/>
            <person name="Shirouzu T."/>
            <person name="Yoshinaga Y."/>
            <person name="Martin F.M."/>
            <person name="Grigoriev I.V."/>
            <person name="Hibbett D.S."/>
        </authorList>
    </citation>
    <scope>NUCLEOTIDE SEQUENCE [LARGE SCALE GENOMIC DNA]</scope>
    <source>
        <strain evidence="17 18">HHB9708</strain>
    </source>
</reference>
<keyword evidence="3" id="KW-0479">Metal-binding</keyword>
<dbReference type="InterPro" id="IPR000254">
    <property type="entry name" value="CBD"/>
</dbReference>
<feature type="domain" description="CBM1" evidence="16">
    <location>
        <begin position="302"/>
        <end position="338"/>
    </location>
</feature>